<dbReference type="RefSeq" id="WP_380080905.1">
    <property type="nucleotide sequence ID" value="NZ_JBHRZF010000219.1"/>
</dbReference>
<reference evidence="2" key="1">
    <citation type="journal article" date="2019" name="Int. J. Syst. Evol. Microbiol.">
        <title>The Global Catalogue of Microorganisms (GCM) 10K type strain sequencing project: providing services to taxonomists for standard genome sequencing and annotation.</title>
        <authorList>
            <consortium name="The Broad Institute Genomics Platform"/>
            <consortium name="The Broad Institute Genome Sequencing Center for Infectious Disease"/>
            <person name="Wu L."/>
            <person name="Ma J."/>
        </authorList>
    </citation>
    <scope>NUCLEOTIDE SEQUENCE [LARGE SCALE GENOMIC DNA]</scope>
    <source>
        <strain evidence="2">CCTCC AB 2013263</strain>
    </source>
</reference>
<dbReference type="Proteomes" id="UP001595748">
    <property type="component" value="Unassembled WGS sequence"/>
</dbReference>
<organism evidence="1 2">
    <name type="scientific">Deinococcus antarcticus</name>
    <dbReference type="NCBI Taxonomy" id="1298767"/>
    <lineage>
        <taxon>Bacteria</taxon>
        <taxon>Thermotogati</taxon>
        <taxon>Deinococcota</taxon>
        <taxon>Deinococci</taxon>
        <taxon>Deinococcales</taxon>
        <taxon>Deinococcaceae</taxon>
        <taxon>Deinococcus</taxon>
    </lineage>
</organism>
<accession>A0ABV8ABB5</accession>
<dbReference type="EMBL" id="JBHRZF010000219">
    <property type="protein sequence ID" value="MFC3862968.1"/>
    <property type="molecule type" value="Genomic_DNA"/>
</dbReference>
<proteinExistence type="predicted"/>
<name>A0ABV8ABB5_9DEIO</name>
<keyword evidence="2" id="KW-1185">Reference proteome</keyword>
<gene>
    <name evidence="1" type="ORF">ACFOPQ_19580</name>
</gene>
<evidence type="ECO:0000313" key="2">
    <source>
        <dbReference type="Proteomes" id="UP001595748"/>
    </source>
</evidence>
<comment type="caution">
    <text evidence="1">The sequence shown here is derived from an EMBL/GenBank/DDBJ whole genome shotgun (WGS) entry which is preliminary data.</text>
</comment>
<sequence length="134" mass="15226">MSRSGSRWGLHGAMLLLFMVLLWPSLSWPVQAVPEFRVSAPASFLSGRRVELVGFSYWQGYYVNAVPAAHYELRCARFPWVRFRREASLIPEFTGLREAVWTRDSVTAMPNGDPRHQPPVVFSGASLNVLRFCP</sequence>
<protein>
    <submittedName>
        <fullName evidence="1">Uncharacterized protein</fullName>
    </submittedName>
</protein>
<evidence type="ECO:0000313" key="1">
    <source>
        <dbReference type="EMBL" id="MFC3862968.1"/>
    </source>
</evidence>